<dbReference type="Proteomes" id="UP001196413">
    <property type="component" value="Unassembled WGS sequence"/>
</dbReference>
<accession>A0AAD5QX02</accession>
<name>A0AAD5QX02_PARTN</name>
<protein>
    <submittedName>
        <fullName evidence="1">Uncharacterized protein</fullName>
    </submittedName>
</protein>
<evidence type="ECO:0000313" key="2">
    <source>
        <dbReference type="Proteomes" id="UP001196413"/>
    </source>
</evidence>
<reference evidence="1" key="1">
    <citation type="submission" date="2021-06" db="EMBL/GenBank/DDBJ databases">
        <title>Parelaphostrongylus tenuis whole genome reference sequence.</title>
        <authorList>
            <person name="Garwood T.J."/>
            <person name="Larsen P.A."/>
            <person name="Fountain-Jones N.M."/>
            <person name="Garbe J.R."/>
            <person name="Macchietto M.G."/>
            <person name="Kania S.A."/>
            <person name="Gerhold R.W."/>
            <person name="Richards J.E."/>
            <person name="Wolf T.M."/>
        </authorList>
    </citation>
    <scope>NUCLEOTIDE SEQUENCE</scope>
    <source>
        <strain evidence="1">MNPRO001-30</strain>
        <tissue evidence="1">Meninges</tissue>
    </source>
</reference>
<gene>
    <name evidence="1" type="ORF">KIN20_024873</name>
</gene>
<dbReference type="AlphaFoldDB" id="A0AAD5QX02"/>
<evidence type="ECO:0000313" key="1">
    <source>
        <dbReference type="EMBL" id="KAJ1364722.1"/>
    </source>
</evidence>
<proteinExistence type="predicted"/>
<organism evidence="1 2">
    <name type="scientific">Parelaphostrongylus tenuis</name>
    <name type="common">Meningeal worm</name>
    <dbReference type="NCBI Taxonomy" id="148309"/>
    <lineage>
        <taxon>Eukaryota</taxon>
        <taxon>Metazoa</taxon>
        <taxon>Ecdysozoa</taxon>
        <taxon>Nematoda</taxon>
        <taxon>Chromadorea</taxon>
        <taxon>Rhabditida</taxon>
        <taxon>Rhabditina</taxon>
        <taxon>Rhabditomorpha</taxon>
        <taxon>Strongyloidea</taxon>
        <taxon>Metastrongylidae</taxon>
        <taxon>Parelaphostrongylus</taxon>
    </lineage>
</organism>
<comment type="caution">
    <text evidence="1">The sequence shown here is derived from an EMBL/GenBank/DDBJ whole genome shotgun (WGS) entry which is preliminary data.</text>
</comment>
<dbReference type="EMBL" id="JAHQIW010005046">
    <property type="protein sequence ID" value="KAJ1364722.1"/>
    <property type="molecule type" value="Genomic_DNA"/>
</dbReference>
<keyword evidence="2" id="KW-1185">Reference proteome</keyword>
<sequence>MKISLNGDQIELWNSCAERSNTVLDECGTNLRKQKEIRDLTYMFATGFHSELRFMVVLDEIKYWNRTPQFLKRVQLRMLHMRADTLKHSLHNHPSHNYVILRNFIKKPCPATKEFCNMWDQYAPQRPQNVKYGWPTKSAL</sequence>